<accession>A0ABY6KPQ7</accession>
<keyword evidence="3" id="KW-1185">Reference proteome</keyword>
<protein>
    <recommendedName>
        <fullName evidence="4">Integrase catalytic domain-containing protein</fullName>
    </recommendedName>
</protein>
<evidence type="ECO:0008006" key="4">
    <source>
        <dbReference type="Google" id="ProtNLM"/>
    </source>
</evidence>
<feature type="compositionally biased region" description="Low complexity" evidence="1">
    <location>
        <begin position="17"/>
        <end position="26"/>
    </location>
</feature>
<reference evidence="2 3" key="1">
    <citation type="submission" date="2022-01" db="EMBL/GenBank/DDBJ databases">
        <title>A chromosomal length assembly of Cordylochernes scorpioides.</title>
        <authorList>
            <person name="Zeh D."/>
            <person name="Zeh J."/>
        </authorList>
    </citation>
    <scope>NUCLEOTIDE SEQUENCE [LARGE SCALE GENOMIC DNA]</scope>
    <source>
        <strain evidence="2">IN4F17</strain>
        <tissue evidence="2">Whole Body</tissue>
    </source>
</reference>
<evidence type="ECO:0000313" key="3">
    <source>
        <dbReference type="Proteomes" id="UP001235939"/>
    </source>
</evidence>
<name>A0ABY6KPQ7_9ARAC</name>
<gene>
    <name evidence="2" type="ORF">LAZ67_6002427</name>
</gene>
<feature type="compositionally biased region" description="Pro residues" evidence="1">
    <location>
        <begin position="1"/>
        <end position="10"/>
    </location>
</feature>
<evidence type="ECO:0000313" key="2">
    <source>
        <dbReference type="EMBL" id="UYV69105.1"/>
    </source>
</evidence>
<evidence type="ECO:0000256" key="1">
    <source>
        <dbReference type="SAM" id="MobiDB-lite"/>
    </source>
</evidence>
<dbReference type="Gene3D" id="3.30.420.10">
    <property type="entry name" value="Ribonuclease H-like superfamily/Ribonuclease H"/>
    <property type="match status" value="1"/>
</dbReference>
<dbReference type="EMBL" id="CP092868">
    <property type="protein sequence ID" value="UYV69105.1"/>
    <property type="molecule type" value="Genomic_DNA"/>
</dbReference>
<feature type="region of interest" description="Disordered" evidence="1">
    <location>
        <begin position="1"/>
        <end position="29"/>
    </location>
</feature>
<proteinExistence type="predicted"/>
<dbReference type="InterPro" id="IPR036397">
    <property type="entry name" value="RNaseH_sf"/>
</dbReference>
<sequence>MTISSPPPSGGPGGRTSGQTPSGGSRAAAGLRCEYNSNLKIPWTKYIPKITESYNETVHTITGFTPRFLYNGIQPQYIEHDTETHTPIEKARKLPIKRTTKIHEHGKKT</sequence>
<dbReference type="Proteomes" id="UP001235939">
    <property type="component" value="Chromosome 06"/>
</dbReference>
<organism evidence="2 3">
    <name type="scientific">Cordylochernes scorpioides</name>
    <dbReference type="NCBI Taxonomy" id="51811"/>
    <lineage>
        <taxon>Eukaryota</taxon>
        <taxon>Metazoa</taxon>
        <taxon>Ecdysozoa</taxon>
        <taxon>Arthropoda</taxon>
        <taxon>Chelicerata</taxon>
        <taxon>Arachnida</taxon>
        <taxon>Pseudoscorpiones</taxon>
        <taxon>Cheliferoidea</taxon>
        <taxon>Chernetidae</taxon>
        <taxon>Cordylochernes</taxon>
    </lineage>
</organism>